<dbReference type="AlphaFoldDB" id="A0A1V1PHD2"/>
<dbReference type="InterPro" id="IPR046239">
    <property type="entry name" value="DUF6272"/>
</dbReference>
<name>A0A1V1PHD2_9BACT</name>
<dbReference type="Pfam" id="PF19788">
    <property type="entry name" value="DUF6272"/>
    <property type="match status" value="1"/>
</dbReference>
<dbReference type="NCBIfam" id="NF038262">
    <property type="entry name" value="SiaB_fam_kinase"/>
    <property type="match status" value="1"/>
</dbReference>
<comment type="caution">
    <text evidence="1">The sequence shown here is derived from an EMBL/GenBank/DDBJ whole genome shotgun (WGS) entry which is preliminary data.</text>
</comment>
<protein>
    <submittedName>
        <fullName evidence="1">Uncharacterized protein</fullName>
    </submittedName>
</protein>
<sequence>MVGKLFHYTCQFAQDSVFLCYSGPTSHDVLVSTGNSLKHFLEENKVDPKRFYCIFSVYVELFENIIRYGVDCFGIDFRVNQSRCPYGIITVSVKNDQFTIKSGNIVTIEQSKKLRHSIERIKAMDSRMIRDYYRQKRKQESNEDSKGAGLGLIEIIRKTSQPIAFSFDYIDDYFLFFSLTAVI</sequence>
<dbReference type="EMBL" id="ATBP01000012">
    <property type="protein sequence ID" value="ETR74309.1"/>
    <property type="molecule type" value="Genomic_DNA"/>
</dbReference>
<evidence type="ECO:0000313" key="2">
    <source>
        <dbReference type="Proteomes" id="UP000189670"/>
    </source>
</evidence>
<evidence type="ECO:0000313" key="1">
    <source>
        <dbReference type="EMBL" id="ETR74309.1"/>
    </source>
</evidence>
<proteinExistence type="predicted"/>
<gene>
    <name evidence="1" type="ORF">OMM_00306</name>
</gene>
<accession>A0A1V1PHD2</accession>
<reference evidence="2" key="1">
    <citation type="submission" date="2012-11" db="EMBL/GenBank/DDBJ databases">
        <authorList>
            <person name="Lucero-Rivera Y.E."/>
            <person name="Tovar-Ramirez D."/>
        </authorList>
    </citation>
    <scope>NUCLEOTIDE SEQUENCE [LARGE SCALE GENOMIC DNA]</scope>
    <source>
        <strain evidence="2">Araruama</strain>
    </source>
</reference>
<organism evidence="1 2">
    <name type="scientific">Candidatus Magnetoglobus multicellularis str. Araruama</name>
    <dbReference type="NCBI Taxonomy" id="890399"/>
    <lineage>
        <taxon>Bacteria</taxon>
        <taxon>Pseudomonadati</taxon>
        <taxon>Thermodesulfobacteriota</taxon>
        <taxon>Desulfobacteria</taxon>
        <taxon>Desulfobacterales</taxon>
        <taxon>Desulfobacteraceae</taxon>
        <taxon>Candidatus Magnetoglobus</taxon>
    </lineage>
</organism>
<dbReference type="Proteomes" id="UP000189670">
    <property type="component" value="Unassembled WGS sequence"/>
</dbReference>